<protein>
    <submittedName>
        <fullName evidence="8">Copper oxidase</fullName>
    </submittedName>
</protein>
<dbReference type="InterPro" id="IPR011706">
    <property type="entry name" value="Cu-oxidase_C"/>
</dbReference>
<feature type="domain" description="Plastocyanin-like" evidence="5">
    <location>
        <begin position="285"/>
        <end position="360"/>
    </location>
</feature>
<dbReference type="InterPro" id="IPR033138">
    <property type="entry name" value="Cu_oxidase_CS"/>
</dbReference>
<dbReference type="EMBL" id="MRDE01000046">
    <property type="protein sequence ID" value="OMH24803.1"/>
    <property type="molecule type" value="Genomic_DNA"/>
</dbReference>
<dbReference type="InterPro" id="IPR034279">
    <property type="entry name" value="CuRO_3_CopA"/>
</dbReference>
<evidence type="ECO:0000256" key="1">
    <source>
        <dbReference type="ARBA" id="ARBA00022723"/>
    </source>
</evidence>
<dbReference type="InterPro" id="IPR002355">
    <property type="entry name" value="Cu_oxidase_Cu_BS"/>
</dbReference>
<keyword evidence="3" id="KW-0186">Copper</keyword>
<dbReference type="InterPro" id="IPR045087">
    <property type="entry name" value="Cu-oxidase_fam"/>
</dbReference>
<feature type="chain" id="PRO_5039246050" evidence="4">
    <location>
        <begin position="34"/>
        <end position="543"/>
    </location>
</feature>
<evidence type="ECO:0000256" key="3">
    <source>
        <dbReference type="ARBA" id="ARBA00023008"/>
    </source>
</evidence>
<dbReference type="PROSITE" id="PS00080">
    <property type="entry name" value="MULTICOPPER_OXIDASE2"/>
    <property type="match status" value="1"/>
</dbReference>
<dbReference type="InterPro" id="IPR008972">
    <property type="entry name" value="Cupredoxin"/>
</dbReference>
<dbReference type="InterPro" id="IPR011707">
    <property type="entry name" value="Cu-oxidase-like_N"/>
</dbReference>
<feature type="domain" description="Plastocyanin-like" evidence="7">
    <location>
        <begin position="87"/>
        <end position="190"/>
    </location>
</feature>
<evidence type="ECO:0000313" key="9">
    <source>
        <dbReference type="Proteomes" id="UP000187085"/>
    </source>
</evidence>
<dbReference type="GO" id="GO:0016491">
    <property type="term" value="F:oxidoreductase activity"/>
    <property type="evidence" value="ECO:0007669"/>
    <property type="project" value="UniProtKB-KW"/>
</dbReference>
<name>A0A1R1LB87_9MICC</name>
<keyword evidence="9" id="KW-1185">Reference proteome</keyword>
<dbReference type="PROSITE" id="PS00079">
    <property type="entry name" value="MULTICOPPER_OXIDASE1"/>
    <property type="match status" value="1"/>
</dbReference>
<feature type="signal peptide" evidence="4">
    <location>
        <begin position="1"/>
        <end position="33"/>
    </location>
</feature>
<dbReference type="Pfam" id="PF00394">
    <property type="entry name" value="Cu-oxidase"/>
    <property type="match status" value="1"/>
</dbReference>
<reference evidence="8 9" key="1">
    <citation type="submission" date="2016-12" db="EMBL/GenBank/DDBJ databases">
        <title>Draft genome of Tersicoccus phoenicis 1P05MA.</title>
        <authorList>
            <person name="Nakajima Y."/>
            <person name="Yoshizawa S."/>
            <person name="Nakamura K."/>
            <person name="Ogura Y."/>
            <person name="Hayashi T."/>
            <person name="Kogure K."/>
        </authorList>
    </citation>
    <scope>NUCLEOTIDE SEQUENCE [LARGE SCALE GENOMIC DNA]</scope>
    <source>
        <strain evidence="8 9">1p05MA</strain>
    </source>
</reference>
<dbReference type="Pfam" id="PF07731">
    <property type="entry name" value="Cu-oxidase_2"/>
    <property type="match status" value="1"/>
</dbReference>
<dbReference type="Pfam" id="PF07732">
    <property type="entry name" value="Cu-oxidase_3"/>
    <property type="match status" value="1"/>
</dbReference>
<evidence type="ECO:0000256" key="2">
    <source>
        <dbReference type="ARBA" id="ARBA00023002"/>
    </source>
</evidence>
<dbReference type="PROSITE" id="PS51257">
    <property type="entry name" value="PROKAR_LIPOPROTEIN"/>
    <property type="match status" value="1"/>
</dbReference>
<proteinExistence type="predicted"/>
<dbReference type="AlphaFoldDB" id="A0A1R1LB87"/>
<dbReference type="SUPFAM" id="SSF49503">
    <property type="entry name" value="Cupredoxins"/>
    <property type="match status" value="3"/>
</dbReference>
<dbReference type="STRING" id="554083.BKD30_07265"/>
<dbReference type="CDD" id="cd13861">
    <property type="entry name" value="CuRO_1_CumA_like"/>
    <property type="match status" value="1"/>
</dbReference>
<feature type="domain" description="Plastocyanin-like" evidence="6">
    <location>
        <begin position="430"/>
        <end position="536"/>
    </location>
</feature>
<evidence type="ECO:0000256" key="4">
    <source>
        <dbReference type="SAM" id="SignalP"/>
    </source>
</evidence>
<comment type="caution">
    <text evidence="8">The sequence shown here is derived from an EMBL/GenBank/DDBJ whole genome shotgun (WGS) entry which is preliminary data.</text>
</comment>
<dbReference type="PANTHER" id="PTHR11709">
    <property type="entry name" value="MULTI-COPPER OXIDASE"/>
    <property type="match status" value="1"/>
</dbReference>
<dbReference type="InterPro" id="IPR006311">
    <property type="entry name" value="TAT_signal"/>
</dbReference>
<dbReference type="Proteomes" id="UP000187085">
    <property type="component" value="Unassembled WGS sequence"/>
</dbReference>
<dbReference type="CDD" id="cd13896">
    <property type="entry name" value="CuRO_3_CopA"/>
    <property type="match status" value="1"/>
</dbReference>
<dbReference type="GO" id="GO:0005507">
    <property type="term" value="F:copper ion binding"/>
    <property type="evidence" value="ECO:0007669"/>
    <property type="project" value="InterPro"/>
</dbReference>
<dbReference type="Gene3D" id="2.60.40.420">
    <property type="entry name" value="Cupredoxins - blue copper proteins"/>
    <property type="match status" value="2"/>
</dbReference>
<keyword evidence="4" id="KW-0732">Signal</keyword>
<evidence type="ECO:0000259" key="7">
    <source>
        <dbReference type="Pfam" id="PF07732"/>
    </source>
</evidence>
<dbReference type="PROSITE" id="PS51318">
    <property type="entry name" value="TAT"/>
    <property type="match status" value="1"/>
</dbReference>
<keyword evidence="1" id="KW-0479">Metal-binding</keyword>
<evidence type="ECO:0000259" key="6">
    <source>
        <dbReference type="Pfam" id="PF07731"/>
    </source>
</evidence>
<gene>
    <name evidence="8" type="ORF">BKD30_07265</name>
</gene>
<dbReference type="PANTHER" id="PTHR11709:SF394">
    <property type="entry name" value="FI03373P-RELATED"/>
    <property type="match status" value="1"/>
</dbReference>
<evidence type="ECO:0000313" key="8">
    <source>
        <dbReference type="EMBL" id="OMH24803.1"/>
    </source>
</evidence>
<evidence type="ECO:0000259" key="5">
    <source>
        <dbReference type="Pfam" id="PF00394"/>
    </source>
</evidence>
<accession>A0A1R1LB87</accession>
<sequence length="543" mass="57188">MSDNRHKEPAIPPVTRRRFLGLSLATASAALLAACSNPSSGSPSPSGRTRIMPSDPLVQAAEDARPASGATVSASLAAGPFIADLAGRRAATWSYNGSLVGPTLRARTGDALAVRVDNGLPDPTTVHWHGVALRNDMDGVPKLTQDPVPAGSAFDYRFKTPHPGTYFYHSHVELQRDRALYGALIIEDPKDPVKADREWVIVLDDWLDGITGTPEQAYAAVSAGMGNMGSGSTGSMGNMGSMGGMGSASPSATASSTPDPGAFMLMGATSDYLGGDAGDVRYPMHLFNGRTSDKPDSLTATPGSTVRLRIVNAAGDTAYRVGIPGQKLTLTHTDGFPVVREEADAVVVGMGERVDALITVRDGFTPVLALPEGKKGLAMGQISTGTGKPPVAAAQPSTLTGKVTDGSRLKADPSVRLAQKKPDVVHRIPLTGSMMAYDWGIAGRQFSASDPFAGAFEISPGQRVQVDFVNETTMWHPMHVHGHTFQVGTSGARKDTVIVRPKETMSVIFDADNPGQWLFHCHNAYHAEKGMMGVISYVKASTS</sequence>
<organism evidence="8 9">
    <name type="scientific">Tersicoccus phoenicis</name>
    <dbReference type="NCBI Taxonomy" id="554083"/>
    <lineage>
        <taxon>Bacteria</taxon>
        <taxon>Bacillati</taxon>
        <taxon>Actinomycetota</taxon>
        <taxon>Actinomycetes</taxon>
        <taxon>Micrococcales</taxon>
        <taxon>Micrococcaceae</taxon>
        <taxon>Tersicoccus</taxon>
    </lineage>
</organism>
<dbReference type="InterPro" id="IPR001117">
    <property type="entry name" value="Cu-oxidase_2nd"/>
</dbReference>
<dbReference type="OrthoDB" id="345021at2"/>
<keyword evidence="2" id="KW-0560">Oxidoreductase</keyword>